<evidence type="ECO:0000313" key="3">
    <source>
        <dbReference type="Proteomes" id="UP000636709"/>
    </source>
</evidence>
<proteinExistence type="predicted"/>
<organism evidence="2 3">
    <name type="scientific">Digitaria exilis</name>
    <dbReference type="NCBI Taxonomy" id="1010633"/>
    <lineage>
        <taxon>Eukaryota</taxon>
        <taxon>Viridiplantae</taxon>
        <taxon>Streptophyta</taxon>
        <taxon>Embryophyta</taxon>
        <taxon>Tracheophyta</taxon>
        <taxon>Spermatophyta</taxon>
        <taxon>Magnoliopsida</taxon>
        <taxon>Liliopsida</taxon>
        <taxon>Poales</taxon>
        <taxon>Poaceae</taxon>
        <taxon>PACMAD clade</taxon>
        <taxon>Panicoideae</taxon>
        <taxon>Panicodae</taxon>
        <taxon>Paniceae</taxon>
        <taxon>Anthephorinae</taxon>
        <taxon>Digitaria</taxon>
    </lineage>
</organism>
<protein>
    <submittedName>
        <fullName evidence="2">Uncharacterized protein</fullName>
    </submittedName>
</protein>
<evidence type="ECO:0000256" key="1">
    <source>
        <dbReference type="SAM" id="MobiDB-lite"/>
    </source>
</evidence>
<gene>
    <name evidence="2" type="ORF">HU200_046919</name>
</gene>
<accession>A0A835AY55</accession>
<dbReference type="OrthoDB" id="1731131at2759"/>
<dbReference type="Proteomes" id="UP000636709">
    <property type="component" value="Unassembled WGS sequence"/>
</dbReference>
<dbReference type="AlphaFoldDB" id="A0A835AY55"/>
<reference evidence="2" key="1">
    <citation type="submission" date="2020-07" db="EMBL/GenBank/DDBJ databases">
        <title>Genome sequence and genetic diversity analysis of an under-domesticated orphan crop, white fonio (Digitaria exilis).</title>
        <authorList>
            <person name="Bennetzen J.L."/>
            <person name="Chen S."/>
            <person name="Ma X."/>
            <person name="Wang X."/>
            <person name="Yssel A.E.J."/>
            <person name="Chaluvadi S.R."/>
            <person name="Johnson M."/>
            <person name="Gangashetty P."/>
            <person name="Hamidou F."/>
            <person name="Sanogo M.D."/>
            <person name="Zwaenepoel A."/>
            <person name="Wallace J."/>
            <person name="Van De Peer Y."/>
            <person name="Van Deynze A."/>
        </authorList>
    </citation>
    <scope>NUCLEOTIDE SEQUENCE</scope>
    <source>
        <tissue evidence="2">Leaves</tissue>
    </source>
</reference>
<comment type="caution">
    <text evidence="2">The sequence shown here is derived from an EMBL/GenBank/DDBJ whole genome shotgun (WGS) entry which is preliminary data.</text>
</comment>
<evidence type="ECO:0000313" key="2">
    <source>
        <dbReference type="EMBL" id="KAF8676608.1"/>
    </source>
</evidence>
<feature type="region of interest" description="Disordered" evidence="1">
    <location>
        <begin position="1"/>
        <end position="49"/>
    </location>
</feature>
<dbReference type="EMBL" id="JACEFO010002160">
    <property type="protein sequence ID" value="KAF8676608.1"/>
    <property type="molecule type" value="Genomic_DNA"/>
</dbReference>
<keyword evidence="3" id="KW-1185">Reference proteome</keyword>
<sequence>MLDSSDPTSPAAAAAEAGQVQPQRRAAGAVPQAHDGGYASGGWEREDGTTEFDYSSFRGKRSYYGDFYDVKLTEVDGNL</sequence>
<name>A0A835AY55_9POAL</name>